<dbReference type="EMBL" id="MVKX01000004">
    <property type="protein sequence ID" value="OOV83390.1"/>
    <property type="molecule type" value="Genomic_DNA"/>
</dbReference>
<protein>
    <recommendedName>
        <fullName evidence="1">DUF306 domain-containing protein</fullName>
    </recommendedName>
</protein>
<feature type="domain" description="DUF306" evidence="1">
    <location>
        <begin position="9"/>
        <end position="78"/>
    </location>
</feature>
<dbReference type="Pfam" id="PF03724">
    <property type="entry name" value="META"/>
    <property type="match status" value="1"/>
</dbReference>
<sequence length="91" mass="10699">MDSRREYRSSAQKTHTFNNGRMTFFSGCNRIGHNYDVEKHTLRFTGDIGSTLKFCPQLHLQELHIKCLLSQPLNFHFNIIDSKIQLRLMNT</sequence>
<dbReference type="Proteomes" id="UP000191160">
    <property type="component" value="Unassembled WGS sequence"/>
</dbReference>
<dbReference type="AlphaFoldDB" id="A0A1T1H112"/>
<evidence type="ECO:0000313" key="3">
    <source>
        <dbReference type="Proteomes" id="UP000191160"/>
    </source>
</evidence>
<name>A0A1T1H112_9GAMM</name>
<dbReference type="Gene3D" id="2.40.128.270">
    <property type="match status" value="1"/>
</dbReference>
<organism evidence="2 3">
    <name type="scientific">Acinetobacter amyesii</name>
    <dbReference type="NCBI Taxonomy" id="2942470"/>
    <lineage>
        <taxon>Bacteria</taxon>
        <taxon>Pseudomonadati</taxon>
        <taxon>Pseudomonadota</taxon>
        <taxon>Gammaproteobacteria</taxon>
        <taxon>Moraxellales</taxon>
        <taxon>Moraxellaceae</taxon>
        <taxon>Acinetobacter</taxon>
    </lineage>
</organism>
<proteinExistence type="predicted"/>
<dbReference type="RefSeq" id="WP_171262612.1">
    <property type="nucleotide sequence ID" value="NZ_JAMCOZ010000007.1"/>
</dbReference>
<keyword evidence="3" id="KW-1185">Reference proteome</keyword>
<dbReference type="InterPro" id="IPR038670">
    <property type="entry name" value="HslJ-like_sf"/>
</dbReference>
<dbReference type="InterPro" id="IPR005184">
    <property type="entry name" value="DUF306_Meta_HslJ"/>
</dbReference>
<reference evidence="2 3" key="1">
    <citation type="submission" date="2017-02" db="EMBL/GenBank/DDBJ databases">
        <title>Acinetobacter sp. ANC 4945, whole genome shotgun sequencing project.</title>
        <authorList>
            <person name="Radolfova-Krizova L."/>
            <person name="Al Atrouni A."/>
            <person name="Nemec A."/>
        </authorList>
    </citation>
    <scope>NUCLEOTIDE SEQUENCE [LARGE SCALE GENOMIC DNA]</scope>
    <source>
        <strain evidence="2 3">ANC 4945</strain>
    </source>
</reference>
<gene>
    <name evidence="2" type="ORF">B1202_07010</name>
</gene>
<comment type="caution">
    <text evidence="2">The sequence shown here is derived from an EMBL/GenBank/DDBJ whole genome shotgun (WGS) entry which is preliminary data.</text>
</comment>
<evidence type="ECO:0000259" key="1">
    <source>
        <dbReference type="Pfam" id="PF03724"/>
    </source>
</evidence>
<evidence type="ECO:0000313" key="2">
    <source>
        <dbReference type="EMBL" id="OOV83390.1"/>
    </source>
</evidence>
<accession>A0A1T1H112</accession>